<organism evidence="1 2">
    <name type="scientific">Caballeronia glathei</name>
    <dbReference type="NCBI Taxonomy" id="60547"/>
    <lineage>
        <taxon>Bacteria</taxon>
        <taxon>Pseudomonadati</taxon>
        <taxon>Pseudomonadota</taxon>
        <taxon>Betaproteobacteria</taxon>
        <taxon>Burkholderiales</taxon>
        <taxon>Burkholderiaceae</taxon>
        <taxon>Caballeronia</taxon>
    </lineage>
</organism>
<evidence type="ECO:0000313" key="2">
    <source>
        <dbReference type="Proteomes" id="UP000027466"/>
    </source>
</evidence>
<protein>
    <submittedName>
        <fullName evidence="1">Uncharacterized protein</fullName>
    </submittedName>
</protein>
<gene>
    <name evidence="1" type="ORF">BG61_22825</name>
</gene>
<proteinExistence type="predicted"/>
<comment type="caution">
    <text evidence="1">The sequence shown here is derived from an EMBL/GenBank/DDBJ whole genome shotgun (WGS) entry which is preliminary data.</text>
</comment>
<dbReference type="Proteomes" id="UP000027466">
    <property type="component" value="Unassembled WGS sequence"/>
</dbReference>
<dbReference type="EMBL" id="JFHC01000035">
    <property type="protein sequence ID" value="KDR40823.1"/>
    <property type="molecule type" value="Genomic_DNA"/>
</dbReference>
<sequence length="232" mass="24786">MAIDQTTVFDEKLQAQIAATAAAAIKPGSAYTLLDFSAFSQGHYTEVVMRGVIEAPIPAKLRDDVSERALRTFDACMTGQSAFARKSLLAAVAQVQSAATNDLAKSDILAALKDIGDKVRASPAADRVLFLASDMLENSSVASFYAHNTVRRVDPAAELKKADAAGLIADFGGARVYVIGAGLLSGDIRSKNAYRDPQTMTALKQFWTLYFQQSNAKVQEFGAPALLSPISY</sequence>
<evidence type="ECO:0000313" key="1">
    <source>
        <dbReference type="EMBL" id="KDR40823.1"/>
    </source>
</evidence>
<accession>A0A069PJD1</accession>
<keyword evidence="2" id="KW-1185">Reference proteome</keyword>
<dbReference type="AlphaFoldDB" id="A0A069PJD1"/>
<reference evidence="1 2" key="1">
    <citation type="submission" date="2014-03" db="EMBL/GenBank/DDBJ databases">
        <title>Draft Genome Sequences of Four Burkholderia Strains.</title>
        <authorList>
            <person name="Liu X.Y."/>
            <person name="Li C.X."/>
            <person name="Xu J.H."/>
        </authorList>
    </citation>
    <scope>NUCLEOTIDE SEQUENCE [LARGE SCALE GENOMIC DNA]</scope>
    <source>
        <strain evidence="1 2">DSM 50014</strain>
    </source>
</reference>
<name>A0A069PJD1_9BURK</name>